<evidence type="ECO:0000313" key="2">
    <source>
        <dbReference type="EMBL" id="MDQ0495348.1"/>
    </source>
</evidence>
<evidence type="ECO:0000256" key="1">
    <source>
        <dbReference type="SAM" id="Phobius"/>
    </source>
</evidence>
<protein>
    <submittedName>
        <fullName evidence="2">Uncharacterized protein</fullName>
    </submittedName>
</protein>
<accession>A0ABU0L0X9</accession>
<comment type="caution">
    <text evidence="2">The sequence shown here is derived from an EMBL/GenBank/DDBJ whole genome shotgun (WGS) entry which is preliminary data.</text>
</comment>
<proteinExistence type="predicted"/>
<organism evidence="2 3">
    <name type="scientific">Paenibacillus brasilensis</name>
    <dbReference type="NCBI Taxonomy" id="128574"/>
    <lineage>
        <taxon>Bacteria</taxon>
        <taxon>Bacillati</taxon>
        <taxon>Bacillota</taxon>
        <taxon>Bacilli</taxon>
        <taxon>Bacillales</taxon>
        <taxon>Paenibacillaceae</taxon>
        <taxon>Paenibacillus</taxon>
    </lineage>
</organism>
<keyword evidence="3" id="KW-1185">Reference proteome</keyword>
<sequence length="78" mass="8835">MGAQLIGEALGAKHEHSPEKEIGCHLEFNHELVELLIGNSEAELSEHSNHRFISQNKMSLLFLIIILTYTYIIFKGET</sequence>
<gene>
    <name evidence="2" type="ORF">QOZ95_003527</name>
</gene>
<keyword evidence="1" id="KW-0472">Membrane</keyword>
<name>A0ABU0L0X9_9BACL</name>
<reference evidence="2 3" key="1">
    <citation type="submission" date="2023-07" db="EMBL/GenBank/DDBJ databases">
        <title>Genomic Encyclopedia of Type Strains, Phase IV (KMG-IV): sequencing the most valuable type-strain genomes for metagenomic binning, comparative biology and taxonomic classification.</title>
        <authorList>
            <person name="Goeker M."/>
        </authorList>
    </citation>
    <scope>NUCLEOTIDE SEQUENCE [LARGE SCALE GENOMIC DNA]</scope>
    <source>
        <strain evidence="2 3">DSM 14914</strain>
    </source>
</reference>
<keyword evidence="1" id="KW-0812">Transmembrane</keyword>
<feature type="transmembrane region" description="Helical" evidence="1">
    <location>
        <begin position="58"/>
        <end position="74"/>
    </location>
</feature>
<evidence type="ECO:0000313" key="3">
    <source>
        <dbReference type="Proteomes" id="UP001242811"/>
    </source>
</evidence>
<dbReference type="EMBL" id="JAUSWA010000021">
    <property type="protein sequence ID" value="MDQ0495348.1"/>
    <property type="molecule type" value="Genomic_DNA"/>
</dbReference>
<dbReference type="Proteomes" id="UP001242811">
    <property type="component" value="Unassembled WGS sequence"/>
</dbReference>
<keyword evidence="1" id="KW-1133">Transmembrane helix</keyword>